<keyword evidence="3" id="KW-0732">Signal</keyword>
<name>A0ABS8Y7Z2_DATST</name>
<gene>
    <name evidence="8" type="ORF">HAX54_025826</name>
</gene>
<dbReference type="SUPFAM" id="SSF52058">
    <property type="entry name" value="L domain-like"/>
    <property type="match status" value="1"/>
</dbReference>
<evidence type="ECO:0000256" key="3">
    <source>
        <dbReference type="ARBA" id="ARBA00022729"/>
    </source>
</evidence>
<dbReference type="PROSITE" id="PS51450">
    <property type="entry name" value="LRR"/>
    <property type="match status" value="1"/>
</dbReference>
<dbReference type="Pfam" id="PF13855">
    <property type="entry name" value="LRR_8"/>
    <property type="match status" value="1"/>
</dbReference>
<evidence type="ECO:0000256" key="1">
    <source>
        <dbReference type="ARBA" id="ARBA00004479"/>
    </source>
</evidence>
<comment type="subcellular location">
    <subcellularLocation>
        <location evidence="1">Membrane</location>
        <topology evidence="1">Single-pass type I membrane protein</topology>
    </subcellularLocation>
</comment>
<accession>A0ABS8Y7Z2</accession>
<dbReference type="Gene3D" id="3.80.10.10">
    <property type="entry name" value="Ribonuclease Inhibitor"/>
    <property type="match status" value="2"/>
</dbReference>
<keyword evidence="5 7" id="KW-0472">Membrane</keyword>
<sequence>CKVYQKVWGNSKLKILDISFNRLKDLSESLGQLFNLESFNAPYNLLEALIGFHVFNKKLLAFHLVILGLIFQVGFRLKMTTQFCSLNSISNTMPSWLPKLPPMITYLNISYNQISGKIQDFLDNNVGPVVIDFSSNNFSRPLPRFSQLVGKLHVDNNQFFGSLNSICKIRSSTTLDLFENLLSGEILDCWTLMSVPIILNIANNRISGSIPYSLCSSTSLSSLYVRNNNLSGQFPVSLKKCQGLKVLDLGRNTLSGKIPEWIGTKLAYLGILSLRFNEFSEIIPPSICQLQSIRYRTFLATIYLEELHIASAISPHCNFCKMVQV</sequence>
<comment type="caution">
    <text evidence="8">The sequence shown here is derived from an EMBL/GenBank/DDBJ whole genome shotgun (WGS) entry which is preliminary data.</text>
</comment>
<dbReference type="Proteomes" id="UP000823775">
    <property type="component" value="Unassembled WGS sequence"/>
</dbReference>
<evidence type="ECO:0000313" key="8">
    <source>
        <dbReference type="EMBL" id="MCE5166755.1"/>
    </source>
</evidence>
<feature type="transmembrane region" description="Helical" evidence="7">
    <location>
        <begin position="59"/>
        <end position="77"/>
    </location>
</feature>
<dbReference type="Pfam" id="PF13516">
    <property type="entry name" value="LRR_6"/>
    <property type="match status" value="1"/>
</dbReference>
<dbReference type="PANTHER" id="PTHR48063:SF103">
    <property type="entry name" value="LEUCINE-RICH RECEPTOR-LIKE KINASE FAMILY PROTEIN"/>
    <property type="match status" value="1"/>
</dbReference>
<evidence type="ECO:0000256" key="4">
    <source>
        <dbReference type="ARBA" id="ARBA00022989"/>
    </source>
</evidence>
<keyword evidence="9" id="KW-1185">Reference proteome</keyword>
<dbReference type="InterPro" id="IPR001611">
    <property type="entry name" value="Leu-rich_rpt"/>
</dbReference>
<keyword evidence="4 7" id="KW-1133">Transmembrane helix</keyword>
<evidence type="ECO:0000256" key="6">
    <source>
        <dbReference type="ARBA" id="ARBA00023180"/>
    </source>
</evidence>
<evidence type="ECO:0000256" key="7">
    <source>
        <dbReference type="SAM" id="Phobius"/>
    </source>
</evidence>
<evidence type="ECO:0000313" key="9">
    <source>
        <dbReference type="Proteomes" id="UP000823775"/>
    </source>
</evidence>
<dbReference type="Pfam" id="PF00560">
    <property type="entry name" value="LRR_1"/>
    <property type="match status" value="2"/>
</dbReference>
<organism evidence="8 9">
    <name type="scientific">Datura stramonium</name>
    <name type="common">Jimsonweed</name>
    <name type="synonym">Common thornapple</name>
    <dbReference type="NCBI Taxonomy" id="4076"/>
    <lineage>
        <taxon>Eukaryota</taxon>
        <taxon>Viridiplantae</taxon>
        <taxon>Streptophyta</taxon>
        <taxon>Embryophyta</taxon>
        <taxon>Tracheophyta</taxon>
        <taxon>Spermatophyta</taxon>
        <taxon>Magnoliopsida</taxon>
        <taxon>eudicotyledons</taxon>
        <taxon>Gunneridae</taxon>
        <taxon>Pentapetalae</taxon>
        <taxon>asterids</taxon>
        <taxon>lamiids</taxon>
        <taxon>Solanales</taxon>
        <taxon>Solanaceae</taxon>
        <taxon>Solanoideae</taxon>
        <taxon>Datureae</taxon>
        <taxon>Datura</taxon>
    </lineage>
</organism>
<feature type="non-terminal residue" evidence="8">
    <location>
        <position position="1"/>
    </location>
</feature>
<dbReference type="InterPro" id="IPR046956">
    <property type="entry name" value="RLP23-like"/>
</dbReference>
<dbReference type="InterPro" id="IPR032675">
    <property type="entry name" value="LRR_dom_sf"/>
</dbReference>
<feature type="non-terminal residue" evidence="8">
    <location>
        <position position="325"/>
    </location>
</feature>
<keyword evidence="6" id="KW-0325">Glycoprotein</keyword>
<dbReference type="EMBL" id="JACEIK010031366">
    <property type="protein sequence ID" value="MCE5166755.1"/>
    <property type="molecule type" value="Genomic_DNA"/>
</dbReference>
<protein>
    <submittedName>
        <fullName evidence="8">Uncharacterized protein</fullName>
    </submittedName>
</protein>
<dbReference type="PANTHER" id="PTHR48063">
    <property type="entry name" value="LRR RECEPTOR-LIKE KINASE"/>
    <property type="match status" value="1"/>
</dbReference>
<proteinExistence type="predicted"/>
<keyword evidence="2 7" id="KW-0812">Transmembrane</keyword>
<evidence type="ECO:0000256" key="2">
    <source>
        <dbReference type="ARBA" id="ARBA00022692"/>
    </source>
</evidence>
<evidence type="ECO:0000256" key="5">
    <source>
        <dbReference type="ARBA" id="ARBA00023136"/>
    </source>
</evidence>
<reference evidence="8 9" key="1">
    <citation type="journal article" date="2021" name="BMC Genomics">
        <title>Datura genome reveals duplications of psychoactive alkaloid biosynthetic genes and high mutation rate following tissue culture.</title>
        <authorList>
            <person name="Rajewski A."/>
            <person name="Carter-House D."/>
            <person name="Stajich J."/>
            <person name="Litt A."/>
        </authorList>
    </citation>
    <scope>NUCLEOTIDE SEQUENCE [LARGE SCALE GENOMIC DNA]</scope>
    <source>
        <strain evidence="8">AR-01</strain>
    </source>
</reference>